<dbReference type="AlphaFoldDB" id="A0AAJ0H9I7"/>
<keyword evidence="3" id="KW-1185">Reference proteome</keyword>
<sequence>MAPNKPSPKSTPLSPSPDYTSGHLQMVPIALDPEPHLPYQDAPPPSYEASTDNPPQSQAAIPTPPTTATPALSRATLPSSQYKSPAPMTASHRMSQAERERLEDSDGCCFSTRGGCCFSDMGGCCFSSNGGCCFSDHGGCCFSDHGGACCSDSGPGRRG</sequence>
<dbReference type="EMBL" id="JAUIQD010000007">
    <property type="protein sequence ID" value="KAK3344285.1"/>
    <property type="molecule type" value="Genomic_DNA"/>
</dbReference>
<feature type="compositionally biased region" description="Low complexity" evidence="1">
    <location>
        <begin position="1"/>
        <end position="17"/>
    </location>
</feature>
<feature type="compositionally biased region" description="Low complexity" evidence="1">
    <location>
        <begin position="68"/>
        <end position="78"/>
    </location>
</feature>
<organism evidence="2 3">
    <name type="scientific">Lasiosphaeria hispida</name>
    <dbReference type="NCBI Taxonomy" id="260671"/>
    <lineage>
        <taxon>Eukaryota</taxon>
        <taxon>Fungi</taxon>
        <taxon>Dikarya</taxon>
        <taxon>Ascomycota</taxon>
        <taxon>Pezizomycotina</taxon>
        <taxon>Sordariomycetes</taxon>
        <taxon>Sordariomycetidae</taxon>
        <taxon>Sordariales</taxon>
        <taxon>Lasiosphaeriaceae</taxon>
        <taxon>Lasiosphaeria</taxon>
    </lineage>
</organism>
<protein>
    <submittedName>
        <fullName evidence="2">Uncharacterized protein</fullName>
    </submittedName>
</protein>
<proteinExistence type="predicted"/>
<comment type="caution">
    <text evidence="2">The sequence shown here is derived from an EMBL/GenBank/DDBJ whole genome shotgun (WGS) entry which is preliminary data.</text>
</comment>
<feature type="region of interest" description="Disordered" evidence="1">
    <location>
        <begin position="1"/>
        <end position="98"/>
    </location>
</feature>
<evidence type="ECO:0000313" key="3">
    <source>
        <dbReference type="Proteomes" id="UP001275084"/>
    </source>
</evidence>
<reference evidence="2" key="2">
    <citation type="submission" date="2023-06" db="EMBL/GenBank/DDBJ databases">
        <authorList>
            <consortium name="Lawrence Berkeley National Laboratory"/>
            <person name="Haridas S."/>
            <person name="Hensen N."/>
            <person name="Bonometti L."/>
            <person name="Westerberg I."/>
            <person name="Brannstrom I.O."/>
            <person name="Guillou S."/>
            <person name="Cros-Aarteil S."/>
            <person name="Calhoun S."/>
            <person name="Kuo A."/>
            <person name="Mondo S."/>
            <person name="Pangilinan J."/>
            <person name="Riley R."/>
            <person name="Labutti K."/>
            <person name="Andreopoulos B."/>
            <person name="Lipzen A."/>
            <person name="Chen C."/>
            <person name="Yanf M."/>
            <person name="Daum C."/>
            <person name="Ng V."/>
            <person name="Clum A."/>
            <person name="Steindorff A."/>
            <person name="Ohm R."/>
            <person name="Martin F."/>
            <person name="Silar P."/>
            <person name="Natvig D."/>
            <person name="Lalanne C."/>
            <person name="Gautier V."/>
            <person name="Ament-Velasquez S.L."/>
            <person name="Kruys A."/>
            <person name="Hutchinson M.I."/>
            <person name="Powell A.J."/>
            <person name="Barry K."/>
            <person name="Miller A.N."/>
            <person name="Grigoriev I.V."/>
            <person name="Debuchy R."/>
            <person name="Gladieux P."/>
            <person name="Thoren M.H."/>
            <person name="Johannesson H."/>
        </authorList>
    </citation>
    <scope>NUCLEOTIDE SEQUENCE</scope>
    <source>
        <strain evidence="2">CBS 955.72</strain>
    </source>
</reference>
<name>A0AAJ0H9I7_9PEZI</name>
<accession>A0AAJ0H9I7</accession>
<evidence type="ECO:0000313" key="2">
    <source>
        <dbReference type="EMBL" id="KAK3344285.1"/>
    </source>
</evidence>
<evidence type="ECO:0000256" key="1">
    <source>
        <dbReference type="SAM" id="MobiDB-lite"/>
    </source>
</evidence>
<reference evidence="2" key="1">
    <citation type="journal article" date="2023" name="Mol. Phylogenet. Evol.">
        <title>Genome-scale phylogeny and comparative genomics of the fungal order Sordariales.</title>
        <authorList>
            <person name="Hensen N."/>
            <person name="Bonometti L."/>
            <person name="Westerberg I."/>
            <person name="Brannstrom I.O."/>
            <person name="Guillou S."/>
            <person name="Cros-Aarteil S."/>
            <person name="Calhoun S."/>
            <person name="Haridas S."/>
            <person name="Kuo A."/>
            <person name="Mondo S."/>
            <person name="Pangilinan J."/>
            <person name="Riley R."/>
            <person name="LaButti K."/>
            <person name="Andreopoulos B."/>
            <person name="Lipzen A."/>
            <person name="Chen C."/>
            <person name="Yan M."/>
            <person name="Daum C."/>
            <person name="Ng V."/>
            <person name="Clum A."/>
            <person name="Steindorff A."/>
            <person name="Ohm R.A."/>
            <person name="Martin F."/>
            <person name="Silar P."/>
            <person name="Natvig D.O."/>
            <person name="Lalanne C."/>
            <person name="Gautier V."/>
            <person name="Ament-Velasquez S.L."/>
            <person name="Kruys A."/>
            <person name="Hutchinson M.I."/>
            <person name="Powell A.J."/>
            <person name="Barry K."/>
            <person name="Miller A.N."/>
            <person name="Grigoriev I.V."/>
            <person name="Debuchy R."/>
            <person name="Gladieux P."/>
            <person name="Hiltunen Thoren M."/>
            <person name="Johannesson H."/>
        </authorList>
    </citation>
    <scope>NUCLEOTIDE SEQUENCE</scope>
    <source>
        <strain evidence="2">CBS 955.72</strain>
    </source>
</reference>
<dbReference type="Proteomes" id="UP001275084">
    <property type="component" value="Unassembled WGS sequence"/>
</dbReference>
<gene>
    <name evidence="2" type="ORF">B0T25DRAFT_573237</name>
</gene>